<proteinExistence type="predicted"/>
<reference evidence="1" key="1">
    <citation type="submission" date="2022-07" db="EMBL/GenBank/DDBJ databases">
        <title>Phylogenomic reconstructions and comparative analyses of Kickxellomycotina fungi.</title>
        <authorList>
            <person name="Reynolds N.K."/>
            <person name="Stajich J.E."/>
            <person name="Barry K."/>
            <person name="Grigoriev I.V."/>
            <person name="Crous P."/>
            <person name="Smith M.E."/>
        </authorList>
    </citation>
    <scope>NUCLEOTIDE SEQUENCE</scope>
    <source>
        <strain evidence="1">CBS 190363</strain>
    </source>
</reference>
<evidence type="ECO:0000313" key="2">
    <source>
        <dbReference type="Proteomes" id="UP001139981"/>
    </source>
</evidence>
<accession>A0ACC1M6S5</accession>
<feature type="non-terminal residue" evidence="1">
    <location>
        <position position="589"/>
    </location>
</feature>
<dbReference type="EMBL" id="JANBVB010000160">
    <property type="protein sequence ID" value="KAJ2896895.1"/>
    <property type="molecule type" value="Genomic_DNA"/>
</dbReference>
<protein>
    <submittedName>
        <fullName evidence="1">Uncharacterized protein</fullName>
    </submittedName>
</protein>
<comment type="caution">
    <text evidence="1">The sequence shown here is derived from an EMBL/GenBank/DDBJ whole genome shotgun (WGS) entry which is preliminary data.</text>
</comment>
<gene>
    <name evidence="1" type="ORF">IWW38_001885</name>
</gene>
<keyword evidence="2" id="KW-1185">Reference proteome</keyword>
<evidence type="ECO:0000313" key="1">
    <source>
        <dbReference type="EMBL" id="KAJ2896895.1"/>
    </source>
</evidence>
<name>A0ACC1M6S5_9FUNG</name>
<organism evidence="1 2">
    <name type="scientific">Coemansia aciculifera</name>
    <dbReference type="NCBI Taxonomy" id="417176"/>
    <lineage>
        <taxon>Eukaryota</taxon>
        <taxon>Fungi</taxon>
        <taxon>Fungi incertae sedis</taxon>
        <taxon>Zoopagomycota</taxon>
        <taxon>Kickxellomycotina</taxon>
        <taxon>Kickxellomycetes</taxon>
        <taxon>Kickxellales</taxon>
        <taxon>Kickxellaceae</taxon>
        <taxon>Coemansia</taxon>
    </lineage>
</organism>
<sequence length="589" mass="64738">MAAAKATATPKSAASKAKAAKPASDAESALDELFQAIYEADLTTALKVLDTPNLEVNGYRKVSMKESNGDVVDNDEYTWAPLHAAACYGRLKVAQVLCDKGADIEAVDTMHNSTPLAWAAYTGRKRMAKCFVRDYKANVNARNAHDQLPIQIVLDPENPRWAEFLMPTDGSKVDLPEPKIEAVRTPEPKKTTYSKRIKALESAEASQPQLRVAAAAAPMTTVMPGLMTPTPLTAAFAPDTSLASPTLGPSTVSGSVSAAPMPSGPQIPQCIGGIGHQEVVHPQMAVAMKEIVDRLLETKDEDGASVTDVFEDPPDRNEYPEYYDVIFHPMALNVVKSRIAAGYRSFDAFNYDMMWIFNNATYFNESDSQIYQDAVVLETEYKQICRQVVAKYQIPFDTSYNDAVSPDGRYVSRASAGELDLCVGDFIYVKTTTGGMRVAMITKIRVGGPYERRKFFDGRWFLTPSEVPEVAGQPVYPHQLFAGPAFDGHGVRGIAGKCYILLPQVYARFFPQGFGAQDLYVCESKYEPATDGKPASLTPISNWAHEFKTPLMRPPPFISYRAPFVPNKQPVEHWNNISLLPHLGLTVLN</sequence>
<dbReference type="Proteomes" id="UP001139981">
    <property type="component" value="Unassembled WGS sequence"/>
</dbReference>